<dbReference type="PANTHER" id="PTHR43112">
    <property type="entry name" value="FERREDOXIN"/>
    <property type="match status" value="1"/>
</dbReference>
<dbReference type="GO" id="GO:0022900">
    <property type="term" value="P:electron transport chain"/>
    <property type="evidence" value="ECO:0007669"/>
    <property type="project" value="InterPro"/>
</dbReference>
<evidence type="ECO:0000256" key="3">
    <source>
        <dbReference type="ARBA" id="ARBA00022714"/>
    </source>
</evidence>
<proteinExistence type="inferred from homology"/>
<keyword evidence="7" id="KW-0411">Iron-sulfur</keyword>
<dbReference type="Proteomes" id="UP000029435">
    <property type="component" value="Unassembled WGS sequence"/>
</dbReference>
<evidence type="ECO:0000256" key="8">
    <source>
        <dbReference type="ARBA" id="ARBA00034078"/>
    </source>
</evidence>
<evidence type="ECO:0000259" key="9">
    <source>
        <dbReference type="Pfam" id="PF00111"/>
    </source>
</evidence>
<dbReference type="EMBL" id="JQOD01000003">
    <property type="protein sequence ID" value="KGA32994.1"/>
    <property type="molecule type" value="Genomic_DNA"/>
</dbReference>
<dbReference type="InterPro" id="IPR036010">
    <property type="entry name" value="2Fe-2S_ferredoxin-like_sf"/>
</dbReference>
<evidence type="ECO:0000256" key="4">
    <source>
        <dbReference type="ARBA" id="ARBA00022723"/>
    </source>
</evidence>
<accession>A0A0M2EXN5</accession>
<comment type="similarity">
    <text evidence="1">Belongs to the 2Fe2S plant-type ferredoxin family.</text>
</comment>
<keyword evidence="5" id="KW-0249">Electron transport</keyword>
<comment type="caution">
    <text evidence="10">The sequence shown here is derived from an EMBL/GenBank/DDBJ whole genome shotgun (WGS) entry which is preliminary data.</text>
</comment>
<dbReference type="GO" id="GO:0009055">
    <property type="term" value="F:electron transfer activity"/>
    <property type="evidence" value="ECO:0007669"/>
    <property type="project" value="InterPro"/>
</dbReference>
<protein>
    <submittedName>
        <fullName evidence="10">Ferredoxin</fullName>
    </submittedName>
</protein>
<gene>
    <name evidence="10" type="ORF">KU74_13895</name>
</gene>
<dbReference type="SUPFAM" id="SSF54292">
    <property type="entry name" value="2Fe-2S ferredoxin-like"/>
    <property type="match status" value="1"/>
</dbReference>
<organism evidence="10 11">
    <name type="scientific">Pectobacterium brasiliense</name>
    <dbReference type="NCBI Taxonomy" id="180957"/>
    <lineage>
        <taxon>Bacteria</taxon>
        <taxon>Pseudomonadati</taxon>
        <taxon>Pseudomonadota</taxon>
        <taxon>Gammaproteobacteria</taxon>
        <taxon>Enterobacterales</taxon>
        <taxon>Pectobacteriaceae</taxon>
        <taxon>Pectobacterium</taxon>
    </lineage>
</organism>
<evidence type="ECO:0000256" key="5">
    <source>
        <dbReference type="ARBA" id="ARBA00022982"/>
    </source>
</evidence>
<dbReference type="NCBIfam" id="TIGR02008">
    <property type="entry name" value="fdx_plant"/>
    <property type="match status" value="1"/>
</dbReference>
<dbReference type="InterPro" id="IPR010241">
    <property type="entry name" value="Fd_pln"/>
</dbReference>
<reference evidence="10 11" key="1">
    <citation type="submission" date="2014-08" db="EMBL/GenBank/DDBJ databases">
        <title>Genome sequences of NCPPB Pectobacterium isolates.</title>
        <authorList>
            <person name="Glover R.H."/>
            <person name="Sapp M."/>
            <person name="Elphinstone J."/>
        </authorList>
    </citation>
    <scope>NUCLEOTIDE SEQUENCE [LARGE SCALE GENOMIC DNA]</scope>
    <source>
        <strain evidence="10 11">LMG 21372</strain>
    </source>
</reference>
<evidence type="ECO:0000313" key="11">
    <source>
        <dbReference type="Proteomes" id="UP000029435"/>
    </source>
</evidence>
<evidence type="ECO:0000256" key="6">
    <source>
        <dbReference type="ARBA" id="ARBA00023004"/>
    </source>
</evidence>
<dbReference type="GO" id="GO:0046872">
    <property type="term" value="F:metal ion binding"/>
    <property type="evidence" value="ECO:0007669"/>
    <property type="project" value="UniProtKB-KW"/>
</dbReference>
<evidence type="ECO:0000256" key="1">
    <source>
        <dbReference type="ARBA" id="ARBA00007874"/>
    </source>
</evidence>
<dbReference type="CDD" id="cd00207">
    <property type="entry name" value="fer2"/>
    <property type="match status" value="1"/>
</dbReference>
<dbReference type="PANTHER" id="PTHR43112:SF30">
    <property type="entry name" value="FERREDOXIN-3, CHLOROPLASTIC"/>
    <property type="match status" value="1"/>
</dbReference>
<evidence type="ECO:0000256" key="2">
    <source>
        <dbReference type="ARBA" id="ARBA00022448"/>
    </source>
</evidence>
<dbReference type="AlphaFoldDB" id="A0A0M2EXN5"/>
<keyword evidence="6" id="KW-0408">Iron</keyword>
<sequence length="92" mass="10168">MIDFEKQFYFPCNDDEYILDAGEKVGINLPYSGRAGSDSSSVARLLSGQVDQSDGSYLTDKQKAAGFFLTDTSYPLSDCVVQFFVEAELTDE</sequence>
<dbReference type="InterPro" id="IPR001041">
    <property type="entry name" value="2Fe-2S_ferredoxin-type"/>
</dbReference>
<dbReference type="InterPro" id="IPR012675">
    <property type="entry name" value="Beta-grasp_dom_sf"/>
</dbReference>
<keyword evidence="3" id="KW-0001">2Fe-2S</keyword>
<feature type="domain" description="2Fe-2S ferredoxin-type" evidence="9">
    <location>
        <begin position="6"/>
        <end position="70"/>
    </location>
</feature>
<dbReference type="Pfam" id="PF00111">
    <property type="entry name" value="Fer2"/>
    <property type="match status" value="1"/>
</dbReference>
<keyword evidence="4" id="KW-0479">Metal-binding</keyword>
<comment type="cofactor">
    <cofactor evidence="8">
        <name>[2Fe-2S] cluster</name>
        <dbReference type="ChEBI" id="CHEBI:190135"/>
    </cofactor>
</comment>
<dbReference type="GO" id="GO:0051537">
    <property type="term" value="F:2 iron, 2 sulfur cluster binding"/>
    <property type="evidence" value="ECO:0007669"/>
    <property type="project" value="UniProtKB-KW"/>
</dbReference>
<name>A0A0M2EXN5_9GAMM</name>
<evidence type="ECO:0000313" key="10">
    <source>
        <dbReference type="EMBL" id="KGA32994.1"/>
    </source>
</evidence>
<evidence type="ECO:0000256" key="7">
    <source>
        <dbReference type="ARBA" id="ARBA00023014"/>
    </source>
</evidence>
<dbReference type="Gene3D" id="3.10.20.30">
    <property type="match status" value="1"/>
</dbReference>
<keyword evidence="2" id="KW-0813">Transport</keyword>